<protein>
    <submittedName>
        <fullName evidence="2">Uncharacterized protein</fullName>
    </submittedName>
</protein>
<gene>
    <name evidence="2" type="ORF">ATB53_00290</name>
</gene>
<dbReference type="Proteomes" id="UP000055854">
    <property type="component" value="Unassembled WGS sequence"/>
</dbReference>
<dbReference type="EMBL" id="LNTA01000001">
    <property type="protein sequence ID" value="KWV17153.1"/>
    <property type="molecule type" value="Genomic_DNA"/>
</dbReference>
<feature type="region of interest" description="Disordered" evidence="1">
    <location>
        <begin position="75"/>
        <end position="151"/>
    </location>
</feature>
<evidence type="ECO:0000256" key="1">
    <source>
        <dbReference type="SAM" id="MobiDB-lite"/>
    </source>
</evidence>
<dbReference type="RefSeq" id="WP_060747622.1">
    <property type="nucleotide sequence ID" value="NZ_LNTA01000001.1"/>
</dbReference>
<sequence>MSRAAQIRGWLIAAGGMRSAAEVSDGLGAEGKERLLIAWTLALLVRSGQVKRDGFGRGTRYEFVRPPTKASKLTPEVRRAKRNAASRERWKRLGGRSQEERLADLKQQREARQAVRAEQQAAREARATGRPPKKRVAAQRQERASAPRPAPTRLQRVGSMAGMTPKPVVTPSSRPAETVEQFLARGGAVDRLPGIQAAPAPRTIPTWRHAA</sequence>
<name>A0A109HRR9_XANCT</name>
<dbReference type="OrthoDB" id="6053900at2"/>
<evidence type="ECO:0000313" key="2">
    <source>
        <dbReference type="EMBL" id="KWV17153.1"/>
    </source>
</evidence>
<organism evidence="2 3">
    <name type="scientific">Xanthomonas campestris pv. translucens</name>
    <dbReference type="NCBI Taxonomy" id="343"/>
    <lineage>
        <taxon>Bacteria</taxon>
        <taxon>Pseudomonadati</taxon>
        <taxon>Pseudomonadota</taxon>
        <taxon>Gammaproteobacteria</taxon>
        <taxon>Lysobacterales</taxon>
        <taxon>Lysobacteraceae</taxon>
        <taxon>Xanthomonas</taxon>
        <taxon>Xanthomonas translucens group</taxon>
    </lineage>
</organism>
<feature type="compositionally biased region" description="Basic residues" evidence="1">
    <location>
        <begin position="79"/>
        <end position="94"/>
    </location>
</feature>
<proteinExistence type="predicted"/>
<accession>A0A109HRR9</accession>
<feature type="compositionally biased region" description="Basic and acidic residues" evidence="1">
    <location>
        <begin position="97"/>
        <end position="127"/>
    </location>
</feature>
<dbReference type="AlphaFoldDB" id="A0A109HRR9"/>
<reference evidence="2 3" key="1">
    <citation type="submission" date="2015-11" db="EMBL/GenBank/DDBJ databases">
        <title>Long Read and Single Molecule DNA Sequencing Simplifies Genome Assembly and TAL Effector Gene Analysis of Xanthomonas translucens.</title>
        <authorList>
            <person name="Peng Z."/>
            <person name="Hu Y."/>
            <person name="Xie J."/>
            <person name="Potnis N."/>
            <person name="Akhunova A."/>
            <person name="Jones J."/>
            <person name="Liu Z."/>
            <person name="White F."/>
            <person name="Liu S."/>
        </authorList>
    </citation>
    <scope>NUCLEOTIDE SEQUENCE [LARGE SCALE GENOMIC DNA]</scope>
    <source>
        <strain evidence="2 3">B1</strain>
    </source>
</reference>
<comment type="caution">
    <text evidence="2">The sequence shown here is derived from an EMBL/GenBank/DDBJ whole genome shotgun (WGS) entry which is preliminary data.</text>
</comment>
<evidence type="ECO:0000313" key="3">
    <source>
        <dbReference type="Proteomes" id="UP000055854"/>
    </source>
</evidence>